<reference evidence="2" key="2">
    <citation type="submission" date="2022-06" db="UniProtKB">
        <authorList>
            <consortium name="EnsemblMetazoa"/>
        </authorList>
    </citation>
    <scope>IDENTIFICATION</scope>
    <source>
        <strain evidence="2">DF5081</strain>
    </source>
</reference>
<evidence type="ECO:0000256" key="1">
    <source>
        <dbReference type="SAM" id="MobiDB-lite"/>
    </source>
</evidence>
<feature type="compositionally biased region" description="Basic and acidic residues" evidence="1">
    <location>
        <begin position="1"/>
        <end position="31"/>
    </location>
</feature>
<evidence type="ECO:0000313" key="3">
    <source>
        <dbReference type="Proteomes" id="UP000005237"/>
    </source>
</evidence>
<name>A0A8R1EJU0_CAEJA</name>
<proteinExistence type="predicted"/>
<protein>
    <submittedName>
        <fullName evidence="2">Uncharacterized protein</fullName>
    </submittedName>
</protein>
<dbReference type="EnsemblMetazoa" id="CJA37367.1">
    <property type="protein sequence ID" value="CJA37367.1"/>
    <property type="gene ID" value="WBGene00213214"/>
</dbReference>
<dbReference type="AlphaFoldDB" id="A0A8R1EJU0"/>
<evidence type="ECO:0000313" key="2">
    <source>
        <dbReference type="EnsemblMetazoa" id="CJA37367.1"/>
    </source>
</evidence>
<feature type="region of interest" description="Disordered" evidence="1">
    <location>
        <begin position="1"/>
        <end position="40"/>
    </location>
</feature>
<reference evidence="3" key="1">
    <citation type="submission" date="2010-08" db="EMBL/GenBank/DDBJ databases">
        <authorList>
            <consortium name="Caenorhabditis japonica Sequencing Consortium"/>
            <person name="Wilson R.K."/>
        </authorList>
    </citation>
    <scope>NUCLEOTIDE SEQUENCE [LARGE SCALE GENOMIC DNA]</scope>
    <source>
        <strain evidence="3">DF5081</strain>
    </source>
</reference>
<organism evidence="2 3">
    <name type="scientific">Caenorhabditis japonica</name>
    <dbReference type="NCBI Taxonomy" id="281687"/>
    <lineage>
        <taxon>Eukaryota</taxon>
        <taxon>Metazoa</taxon>
        <taxon>Ecdysozoa</taxon>
        <taxon>Nematoda</taxon>
        <taxon>Chromadorea</taxon>
        <taxon>Rhabditida</taxon>
        <taxon>Rhabditina</taxon>
        <taxon>Rhabditomorpha</taxon>
        <taxon>Rhabditoidea</taxon>
        <taxon>Rhabditidae</taxon>
        <taxon>Peloderinae</taxon>
        <taxon>Caenorhabditis</taxon>
    </lineage>
</organism>
<accession>A0A8R1EJU0</accession>
<sequence length="93" mass="10920">MGDRKGIAEPKEDKKQDDAQASEQKIEKMEDFDPYNVKPNTEGKYVIPSRFIDYNNDDTESTDGCLMGNESDDEWQYNYEEFHDYELDDECSD</sequence>
<dbReference type="Proteomes" id="UP000005237">
    <property type="component" value="Unassembled WGS sequence"/>
</dbReference>
<keyword evidence="3" id="KW-1185">Reference proteome</keyword>